<proteinExistence type="predicted"/>
<feature type="transmembrane region" description="Helical" evidence="1">
    <location>
        <begin position="71"/>
        <end position="89"/>
    </location>
</feature>
<dbReference type="Pfam" id="PF07690">
    <property type="entry name" value="MFS_1"/>
    <property type="match status" value="1"/>
</dbReference>
<dbReference type="PROSITE" id="PS50850">
    <property type="entry name" value="MFS"/>
    <property type="match status" value="1"/>
</dbReference>
<dbReference type="InterPro" id="IPR020846">
    <property type="entry name" value="MFS_dom"/>
</dbReference>
<feature type="transmembrane region" description="Helical" evidence="1">
    <location>
        <begin position="95"/>
        <end position="116"/>
    </location>
</feature>
<feature type="transmembrane region" description="Helical" evidence="1">
    <location>
        <begin position="289"/>
        <end position="310"/>
    </location>
</feature>
<keyword evidence="1" id="KW-1133">Transmembrane helix</keyword>
<evidence type="ECO:0000313" key="3">
    <source>
        <dbReference type="EMBL" id="ASI13523.1"/>
    </source>
</evidence>
<dbReference type="PANTHER" id="PTHR23520:SF5">
    <property type="entry name" value="TRANSPORTER, PUTATIVE (AFU_ORTHOLOGUE AFUA_3G04000)-RELATED"/>
    <property type="match status" value="1"/>
</dbReference>
<dbReference type="EMBL" id="CP019964">
    <property type="protein sequence ID" value="ASI13523.1"/>
    <property type="molecule type" value="Genomic_DNA"/>
</dbReference>
<feature type="domain" description="Major facilitator superfamily (MFS) profile" evidence="2">
    <location>
        <begin position="1"/>
        <end position="390"/>
    </location>
</feature>
<gene>
    <name evidence="3" type="ORF">Mia14_0187</name>
</gene>
<reference evidence="3 4" key="1">
    <citation type="journal article" date="2017" name="Nat. Commun.">
        <title>'ARMAN' archaea depend on association with euryarchaeal host in culture and in situ.</title>
        <authorList>
            <person name="Golyshina O."/>
            <person name="Toshchakov S."/>
            <person name="Makarova K."/>
            <person name="Gavrilov S."/>
            <person name="Korzhenkov A."/>
            <person name="La Cono V."/>
            <person name="Arcadi E."/>
            <person name="Nechitaylo T."/>
            <person name="Ferrer M."/>
            <person name="Kublanov I."/>
            <person name="Wolf Y."/>
            <person name="Yakimov M."/>
            <person name="Golyshin P."/>
            <person name="Slesarev A."/>
            <person name="Kozyavkin S."/>
        </authorList>
    </citation>
    <scope>NUCLEOTIDE SEQUENCE [LARGE SCALE GENOMIC DNA]</scope>
    <source>
        <strain evidence="3 4">Mia14</strain>
    </source>
</reference>
<keyword evidence="1" id="KW-0472">Membrane</keyword>
<dbReference type="PANTHER" id="PTHR23520">
    <property type="entry name" value="TRANSPORTER, PUTATIVE (AFU_ORTHOLOGUE AFUA_3G04000)-RELATED"/>
    <property type="match status" value="1"/>
</dbReference>
<dbReference type="GeneID" id="33313745"/>
<dbReference type="Gene3D" id="1.20.1250.20">
    <property type="entry name" value="MFS general substrate transporter like domains"/>
    <property type="match status" value="2"/>
</dbReference>
<evidence type="ECO:0000313" key="4">
    <source>
        <dbReference type="Proteomes" id="UP000197679"/>
    </source>
</evidence>
<feature type="transmembrane region" description="Helical" evidence="1">
    <location>
        <begin position="137"/>
        <end position="158"/>
    </location>
</feature>
<feature type="transmembrane region" description="Helical" evidence="1">
    <location>
        <begin position="37"/>
        <end position="59"/>
    </location>
</feature>
<dbReference type="InterPro" id="IPR011701">
    <property type="entry name" value="MFS"/>
</dbReference>
<keyword evidence="1" id="KW-0812">Transmembrane</keyword>
<feature type="transmembrane region" description="Helical" evidence="1">
    <location>
        <begin position="12"/>
        <end position="31"/>
    </location>
</feature>
<evidence type="ECO:0000256" key="1">
    <source>
        <dbReference type="SAM" id="Phobius"/>
    </source>
</evidence>
<dbReference type="GO" id="GO:0022857">
    <property type="term" value="F:transmembrane transporter activity"/>
    <property type="evidence" value="ECO:0007669"/>
    <property type="project" value="InterPro"/>
</dbReference>
<sequence>MDLDSSFKFLEYSRASRSAGIIFMVLAFPLYLKLLNLKLVTIGIIIAAIMLVTVIETLALGMFGDRYGYKYSLLIAELLPVIGAFLLFYSSSLDIIIIAMVITGLSGGAGGMRGLFSPGLTALIASNYENESIRVKKLGILTMLTSLFSILGSFMLASESFISRYVGTLMAYRYLFLFADLLLLISFISIIFVKEIKRPKKTSKIMKKESFKYISKIMVINIVSGVGTGISVPLLPLWIELMYSTGATTVGIIFGISYITTALGSYLASKSFGRFNVLNVSSITRTASGIILIAMALSPTVIIAGFMYILRSIFAGFGSPNRSALNVRGIDKEDYGSATSFNGVSSRMSQLSSGLSGYLMDISLPIPLIIGGIFQGASGILYKIFIKEKKK</sequence>
<dbReference type="Proteomes" id="UP000197679">
    <property type="component" value="Chromosome"/>
</dbReference>
<keyword evidence="4" id="KW-1185">Reference proteome</keyword>
<dbReference type="RefSeq" id="WP_088819689.1">
    <property type="nucleotide sequence ID" value="NZ_CP019964.1"/>
</dbReference>
<accession>A0A218NM25</accession>
<feature type="transmembrane region" description="Helical" evidence="1">
    <location>
        <begin position="245"/>
        <end position="268"/>
    </location>
</feature>
<dbReference type="OrthoDB" id="56622at2157"/>
<dbReference type="SUPFAM" id="SSF103473">
    <property type="entry name" value="MFS general substrate transporter"/>
    <property type="match status" value="1"/>
</dbReference>
<name>A0A218NM25_9ARCH</name>
<feature type="transmembrane region" description="Helical" evidence="1">
    <location>
        <begin position="213"/>
        <end position="239"/>
    </location>
</feature>
<feature type="transmembrane region" description="Helical" evidence="1">
    <location>
        <begin position="362"/>
        <end position="385"/>
    </location>
</feature>
<dbReference type="InterPro" id="IPR036259">
    <property type="entry name" value="MFS_trans_sf"/>
</dbReference>
<evidence type="ECO:0000259" key="2">
    <source>
        <dbReference type="PROSITE" id="PS50850"/>
    </source>
</evidence>
<dbReference type="KEGG" id="marh:Mia14_0187"/>
<protein>
    <submittedName>
        <fullName evidence="3">UMF12 family major facilitator superfamily permease</fullName>
    </submittedName>
</protein>
<feature type="transmembrane region" description="Helical" evidence="1">
    <location>
        <begin position="170"/>
        <end position="193"/>
    </location>
</feature>
<dbReference type="AlphaFoldDB" id="A0A218NM25"/>
<organism evidence="3 4">
    <name type="scientific">Candidatus Mancarchaeum acidiphilum</name>
    <dbReference type="NCBI Taxonomy" id="1920749"/>
    <lineage>
        <taxon>Archaea</taxon>
        <taxon>Candidatus Micrarchaeota</taxon>
        <taxon>Candidatus Mancarchaeum</taxon>
    </lineage>
</organism>